<comment type="caution">
    <text evidence="3">The sequence shown here is derived from an EMBL/GenBank/DDBJ whole genome shotgun (WGS) entry which is preliminary data.</text>
</comment>
<accession>A0A9P7YFQ3</accession>
<protein>
    <submittedName>
        <fullName evidence="3">Uncharacterized protein</fullName>
    </submittedName>
</protein>
<evidence type="ECO:0000313" key="3">
    <source>
        <dbReference type="EMBL" id="KAG9232397.1"/>
    </source>
</evidence>
<feature type="domain" description="Cellulose-binding Sde182 nucleoside hydrolase-like" evidence="1">
    <location>
        <begin position="34"/>
        <end position="295"/>
    </location>
</feature>
<dbReference type="SUPFAM" id="SSF53590">
    <property type="entry name" value="Nucleoside hydrolase"/>
    <property type="match status" value="1"/>
</dbReference>
<dbReference type="InterPro" id="IPR048527">
    <property type="entry name" value="Sde182_C"/>
</dbReference>
<dbReference type="Pfam" id="PF21027">
    <property type="entry name" value="Sde0182_C"/>
    <property type="match status" value="1"/>
</dbReference>
<dbReference type="Gene3D" id="2.60.40.10">
    <property type="entry name" value="Immunoglobulins"/>
    <property type="match status" value="1"/>
</dbReference>
<evidence type="ECO:0000259" key="2">
    <source>
        <dbReference type="Pfam" id="PF21027"/>
    </source>
</evidence>
<dbReference type="AlphaFoldDB" id="A0A9P7YFQ3"/>
<name>A0A9P7YFQ3_9HELO</name>
<dbReference type="Proteomes" id="UP000824998">
    <property type="component" value="Unassembled WGS sequence"/>
</dbReference>
<dbReference type="InterPro" id="IPR013783">
    <property type="entry name" value="Ig-like_fold"/>
</dbReference>
<gene>
    <name evidence="3" type="ORF">BJ875DRAFT_380791</name>
</gene>
<keyword evidence="4" id="KW-1185">Reference proteome</keyword>
<dbReference type="EMBL" id="MU251551">
    <property type="protein sequence ID" value="KAG9232397.1"/>
    <property type="molecule type" value="Genomic_DNA"/>
</dbReference>
<dbReference type="Pfam" id="PF07632">
    <property type="entry name" value="Sde182_NH-like"/>
    <property type="match status" value="1"/>
</dbReference>
<dbReference type="InterPro" id="IPR011483">
    <property type="entry name" value="Sde182_NH-like"/>
</dbReference>
<dbReference type="GO" id="GO:0016799">
    <property type="term" value="F:hydrolase activity, hydrolyzing N-glycosyl compounds"/>
    <property type="evidence" value="ECO:0007669"/>
    <property type="project" value="InterPro"/>
</dbReference>
<evidence type="ECO:0000313" key="4">
    <source>
        <dbReference type="Proteomes" id="UP000824998"/>
    </source>
</evidence>
<dbReference type="Gene3D" id="3.90.245.10">
    <property type="entry name" value="Ribonucleoside hydrolase-like"/>
    <property type="match status" value="1"/>
</dbReference>
<evidence type="ECO:0000259" key="1">
    <source>
        <dbReference type="Pfam" id="PF07632"/>
    </source>
</evidence>
<proteinExistence type="predicted"/>
<reference evidence="3" key="1">
    <citation type="journal article" date="2021" name="IMA Fungus">
        <title>Genomic characterization of three marine fungi, including Emericellopsis atlantica sp. nov. with signatures of a generalist lifestyle and marine biomass degradation.</title>
        <authorList>
            <person name="Hagestad O.C."/>
            <person name="Hou L."/>
            <person name="Andersen J.H."/>
            <person name="Hansen E.H."/>
            <person name="Altermark B."/>
            <person name="Li C."/>
            <person name="Kuhnert E."/>
            <person name="Cox R.J."/>
            <person name="Crous P.W."/>
            <person name="Spatafora J.W."/>
            <person name="Lail K."/>
            <person name="Amirebrahimi M."/>
            <person name="Lipzen A."/>
            <person name="Pangilinan J."/>
            <person name="Andreopoulos W."/>
            <person name="Hayes R.D."/>
            <person name="Ng V."/>
            <person name="Grigoriev I.V."/>
            <person name="Jackson S.A."/>
            <person name="Sutton T.D.S."/>
            <person name="Dobson A.D.W."/>
            <person name="Rama T."/>
        </authorList>
    </citation>
    <scope>NUCLEOTIDE SEQUENCE</scope>
    <source>
        <strain evidence="3">TRa018bII</strain>
    </source>
</reference>
<feature type="domain" description="Cellulose-binding Sde182 C-terminal" evidence="2">
    <location>
        <begin position="379"/>
        <end position="501"/>
    </location>
</feature>
<dbReference type="InterPro" id="IPR036452">
    <property type="entry name" value="Ribo_hydro-like"/>
</dbReference>
<dbReference type="OrthoDB" id="3592035at2759"/>
<sequence>MAEARGVETNIQPCHHFSSSADLTKLQKFAEKPRIVVLTDVLNEPDDSMSLVRYLLYSNEFDTRGIVATTSKHLRNVTHPDEIRKIVNAYGSVIGNLNNHVHPLQPYQSAEELLSLISTGPPIYGKQSFNLSLSDGSKLIIDRLAESEKPLWVLAWGGTNTLAQALLHIYENRTAEDAATLRSRLRVYSISDQDDTGDWIRREFPDVFVVTSLHAMGAYSISTWAGILSDVSLAMNYSIVQQPWLTANIQLGPLGAVYPNIIYGMEGDSPSFLYLIQNGLGNSERPDWGSWGGRYGRVAIETPLYSSTFDVVVGHDGKTYHNNQATVWRWRETFQDDFASRMQWTLTSNFSQAGHPPVLNVNGKTGPEIMFIETKYNQTFEFDASATYDPDHPESNEHLDFQWYQYADPSLDLPEGFVVPLEITSLAPPAGSNATLVNNNEGFKAVSVGQKISVVVPEFPELTEEEEIKVTERFADLHLILQVRSKEAKYPSTRYQRIVFQLS</sequence>
<organism evidence="3 4">
    <name type="scientific">Amylocarpus encephaloides</name>
    <dbReference type="NCBI Taxonomy" id="45428"/>
    <lineage>
        <taxon>Eukaryota</taxon>
        <taxon>Fungi</taxon>
        <taxon>Dikarya</taxon>
        <taxon>Ascomycota</taxon>
        <taxon>Pezizomycotina</taxon>
        <taxon>Leotiomycetes</taxon>
        <taxon>Helotiales</taxon>
        <taxon>Helotiales incertae sedis</taxon>
        <taxon>Amylocarpus</taxon>
    </lineage>
</organism>